<keyword evidence="2" id="KW-1185">Reference proteome</keyword>
<dbReference type="Proteomes" id="UP001212602">
    <property type="component" value="Unassembled WGS sequence"/>
</dbReference>
<name>A0AAE3SXV1_9BURK</name>
<sequence length="192" mass="21448">MFLLKTDKAREELRPGQRTLSQRERALLLMADGRHTVTDFGPIFGGVEEARRVASELHAQGYLQLAQPAPAPIQTRAPVQPAPVQVPVPVSVPAPEEAPYQAPGNAADNFEGRRSLATTRMFLFDLCERMFARRDPLQAERLREALREARDGLTMLMVAETMLADIEREAGAERAAAIRERIDKLMPREALH</sequence>
<dbReference type="EMBL" id="JAQIPB010000001">
    <property type="protein sequence ID" value="MDA7414875.1"/>
    <property type="molecule type" value="Genomic_DNA"/>
</dbReference>
<dbReference type="AlphaFoldDB" id="A0AAE3SXV1"/>
<protein>
    <submittedName>
        <fullName evidence="1">Uncharacterized protein</fullName>
    </submittedName>
</protein>
<comment type="caution">
    <text evidence="1">The sequence shown here is derived from an EMBL/GenBank/DDBJ whole genome shotgun (WGS) entry which is preliminary data.</text>
</comment>
<evidence type="ECO:0000313" key="1">
    <source>
        <dbReference type="EMBL" id="MDA7414875.1"/>
    </source>
</evidence>
<reference evidence="1" key="1">
    <citation type="submission" date="2023-01" db="EMBL/GenBank/DDBJ databases">
        <title>Xenophilus mangrovi sp. nov., isolated from soil of Mangrove nature reserve.</title>
        <authorList>
            <person name="Xu S."/>
            <person name="Liu Z."/>
            <person name="Xu Y."/>
        </authorList>
    </citation>
    <scope>NUCLEOTIDE SEQUENCE</scope>
    <source>
        <strain evidence="1">YW8</strain>
    </source>
</reference>
<dbReference type="RefSeq" id="WP_271426150.1">
    <property type="nucleotide sequence ID" value="NZ_JAQIPB010000001.1"/>
</dbReference>
<evidence type="ECO:0000313" key="2">
    <source>
        <dbReference type="Proteomes" id="UP001212602"/>
    </source>
</evidence>
<gene>
    <name evidence="1" type="ORF">PGB34_00730</name>
</gene>
<proteinExistence type="predicted"/>
<accession>A0AAE3SXV1</accession>
<organism evidence="1 2">
    <name type="scientific">Xenophilus arseniciresistens</name>
    <dbReference type="NCBI Taxonomy" id="1283306"/>
    <lineage>
        <taxon>Bacteria</taxon>
        <taxon>Pseudomonadati</taxon>
        <taxon>Pseudomonadota</taxon>
        <taxon>Betaproteobacteria</taxon>
        <taxon>Burkholderiales</taxon>
        <taxon>Comamonadaceae</taxon>
        <taxon>Xenophilus</taxon>
    </lineage>
</organism>